<accession>A0AAE0JIX7</accession>
<dbReference type="EMBL" id="JAUEPP010000002">
    <property type="protein sequence ID" value="KAK3350489.1"/>
    <property type="molecule type" value="Genomic_DNA"/>
</dbReference>
<feature type="compositionally biased region" description="Polar residues" evidence="1">
    <location>
        <begin position="28"/>
        <end position="55"/>
    </location>
</feature>
<comment type="caution">
    <text evidence="2">The sequence shown here is derived from an EMBL/GenBank/DDBJ whole genome shotgun (WGS) entry which is preliminary data.</text>
</comment>
<feature type="region of interest" description="Disordered" evidence="1">
    <location>
        <begin position="574"/>
        <end position="615"/>
    </location>
</feature>
<feature type="compositionally biased region" description="Low complexity" evidence="1">
    <location>
        <begin position="71"/>
        <end position="93"/>
    </location>
</feature>
<dbReference type="GeneID" id="87861441"/>
<feature type="region of interest" description="Disordered" evidence="1">
    <location>
        <begin position="672"/>
        <end position="787"/>
    </location>
</feature>
<feature type="compositionally biased region" description="Basic and acidic residues" evidence="1">
    <location>
        <begin position="361"/>
        <end position="373"/>
    </location>
</feature>
<proteinExistence type="predicted"/>
<feature type="compositionally biased region" description="Basic and acidic residues" evidence="1">
    <location>
        <begin position="104"/>
        <end position="120"/>
    </location>
</feature>
<feature type="region of interest" description="Disordered" evidence="1">
    <location>
        <begin position="1"/>
        <end position="133"/>
    </location>
</feature>
<feature type="compositionally biased region" description="Basic and acidic residues" evidence="1">
    <location>
        <begin position="696"/>
        <end position="706"/>
    </location>
</feature>
<keyword evidence="3" id="KW-1185">Reference proteome</keyword>
<name>A0AAE0JIX7_9PEZI</name>
<feature type="compositionally biased region" description="Low complexity" evidence="1">
    <location>
        <begin position="597"/>
        <end position="608"/>
    </location>
</feature>
<organism evidence="2 3">
    <name type="scientific">Neurospora tetraspora</name>
    <dbReference type="NCBI Taxonomy" id="94610"/>
    <lineage>
        <taxon>Eukaryota</taxon>
        <taxon>Fungi</taxon>
        <taxon>Dikarya</taxon>
        <taxon>Ascomycota</taxon>
        <taxon>Pezizomycotina</taxon>
        <taxon>Sordariomycetes</taxon>
        <taxon>Sordariomycetidae</taxon>
        <taxon>Sordariales</taxon>
        <taxon>Sordariaceae</taxon>
        <taxon>Neurospora</taxon>
    </lineage>
</organism>
<feature type="compositionally biased region" description="Polar residues" evidence="1">
    <location>
        <begin position="452"/>
        <end position="471"/>
    </location>
</feature>
<evidence type="ECO:0000313" key="3">
    <source>
        <dbReference type="Proteomes" id="UP001278500"/>
    </source>
</evidence>
<reference evidence="2" key="2">
    <citation type="submission" date="2023-06" db="EMBL/GenBank/DDBJ databases">
        <authorList>
            <consortium name="Lawrence Berkeley National Laboratory"/>
            <person name="Haridas S."/>
            <person name="Hensen N."/>
            <person name="Bonometti L."/>
            <person name="Westerberg I."/>
            <person name="Brannstrom I.O."/>
            <person name="Guillou S."/>
            <person name="Cros-Aarteil S."/>
            <person name="Calhoun S."/>
            <person name="Kuo A."/>
            <person name="Mondo S."/>
            <person name="Pangilinan J."/>
            <person name="Riley R."/>
            <person name="Labutti K."/>
            <person name="Andreopoulos B."/>
            <person name="Lipzen A."/>
            <person name="Chen C."/>
            <person name="Yanf M."/>
            <person name="Daum C."/>
            <person name="Ng V."/>
            <person name="Clum A."/>
            <person name="Steindorff A."/>
            <person name="Ohm R."/>
            <person name="Martin F."/>
            <person name="Silar P."/>
            <person name="Natvig D."/>
            <person name="Lalanne C."/>
            <person name="Gautier V."/>
            <person name="Ament-Velasquez S.L."/>
            <person name="Kruys A."/>
            <person name="Hutchinson M.I."/>
            <person name="Powell A.J."/>
            <person name="Barry K."/>
            <person name="Miller A.N."/>
            <person name="Grigoriev I.V."/>
            <person name="Debuchy R."/>
            <person name="Gladieux P."/>
            <person name="Thoren M.H."/>
            <person name="Johannesson H."/>
        </authorList>
    </citation>
    <scope>NUCLEOTIDE SEQUENCE</scope>
    <source>
        <strain evidence="2">CBS 560.94</strain>
    </source>
</reference>
<feature type="compositionally biased region" description="Gly residues" evidence="1">
    <location>
        <begin position="227"/>
        <end position="237"/>
    </location>
</feature>
<sequence length="805" mass="85041">METIPESLNGELPPLPSGSSHGSRGHTYNHNGHNQNLHVPKRSNTFTASTSTSQTKHQRYAGAESQTQERPSSSLSRSFTSPLSSPSPSDSGSRMIGGGKSTQRVREWVKRSNSSRESKTKTSGRSSSNSGHQTLEIIHLGGGRVEHESNSHVHSSSLSSNFLAPTSQQTRASVANSIDSRVTQWSDLYHDPPESLTVITKPATATGKPPRPVSPELHERPQLRELGLGGIGSGYNGGRDHEVEGQGHQSRHRHTKSDGSIHPAPLRVPSNSSSSSFSADKKEGQGGAAVATRPEETWKPQGLTRSNSKWKPLPVPPPPGAPGSVTPLVSDGGRRAEDNINMTGAIGVSPLTSSVESESEFGEREDTPPRERQQGAPHIVNVMVQRSGSRSRTRDMPLSPPTTSSSNDVSLGIGYAVGLGVLSPPLTPPQMEAAESGSGGIRESIWPVPPSYSLSLSQSGQFSANAPSRSATAPPPEKQRQHQQKPSTSSSLASSASASALASSQSAPPTHVIPKRSDSLSYSRSTRRPPQQHAPQLSKSSSSSSLRGSTEKTGPGHSAFTDFDLATATTTTATAAPTPPLQQHKLQTPTVTPPTPIVQVPLPRGTTPTPTPTTPIWSPRNYLSSRELLWLHRNYRGITSFMAAWGLSKGLTDEAEREEGLGIMRALIAAEVSSSSSSSSARIETAPGQPEDEDGDEHRDGGEKKGGGGGGDNSWLDFSPGPGPGAAERNINMKADVDVDGKGNEKENEGRASPNGANGYAALKGQGVRMKPRGAGGDASKEGRHGTWRKVVDGNVEDEEGSDFF</sequence>
<feature type="region of interest" description="Disordered" evidence="1">
    <location>
        <begin position="187"/>
        <end position="561"/>
    </location>
</feature>
<feature type="compositionally biased region" description="Low complexity" evidence="1">
    <location>
        <begin position="152"/>
        <end position="161"/>
    </location>
</feature>
<dbReference type="RefSeq" id="XP_062683784.1">
    <property type="nucleotide sequence ID" value="XM_062824287.1"/>
</dbReference>
<dbReference type="AlphaFoldDB" id="A0AAE0JIX7"/>
<feature type="compositionally biased region" description="Basic and acidic residues" evidence="1">
    <location>
        <begin position="735"/>
        <end position="750"/>
    </location>
</feature>
<feature type="compositionally biased region" description="Polar residues" evidence="1">
    <location>
        <begin position="121"/>
        <end position="133"/>
    </location>
</feature>
<protein>
    <submittedName>
        <fullName evidence="2">Uncharacterized protein</fullName>
    </submittedName>
</protein>
<evidence type="ECO:0000256" key="1">
    <source>
        <dbReference type="SAM" id="MobiDB-lite"/>
    </source>
</evidence>
<dbReference type="Proteomes" id="UP001278500">
    <property type="component" value="Unassembled WGS sequence"/>
</dbReference>
<gene>
    <name evidence="2" type="ORF">B0H65DRAFT_420589</name>
</gene>
<feature type="compositionally biased region" description="Low complexity" evidence="1">
    <location>
        <begin position="1"/>
        <end position="26"/>
    </location>
</feature>
<evidence type="ECO:0000313" key="2">
    <source>
        <dbReference type="EMBL" id="KAK3350489.1"/>
    </source>
</evidence>
<reference evidence="2" key="1">
    <citation type="journal article" date="2023" name="Mol. Phylogenet. Evol.">
        <title>Genome-scale phylogeny and comparative genomics of the fungal order Sordariales.</title>
        <authorList>
            <person name="Hensen N."/>
            <person name="Bonometti L."/>
            <person name="Westerberg I."/>
            <person name="Brannstrom I.O."/>
            <person name="Guillou S."/>
            <person name="Cros-Aarteil S."/>
            <person name="Calhoun S."/>
            <person name="Haridas S."/>
            <person name="Kuo A."/>
            <person name="Mondo S."/>
            <person name="Pangilinan J."/>
            <person name="Riley R."/>
            <person name="LaButti K."/>
            <person name="Andreopoulos B."/>
            <person name="Lipzen A."/>
            <person name="Chen C."/>
            <person name="Yan M."/>
            <person name="Daum C."/>
            <person name="Ng V."/>
            <person name="Clum A."/>
            <person name="Steindorff A."/>
            <person name="Ohm R.A."/>
            <person name="Martin F."/>
            <person name="Silar P."/>
            <person name="Natvig D.O."/>
            <person name="Lalanne C."/>
            <person name="Gautier V."/>
            <person name="Ament-Velasquez S.L."/>
            <person name="Kruys A."/>
            <person name="Hutchinson M.I."/>
            <person name="Powell A.J."/>
            <person name="Barry K."/>
            <person name="Miller A.N."/>
            <person name="Grigoriev I.V."/>
            <person name="Debuchy R."/>
            <person name="Gladieux P."/>
            <person name="Hiltunen Thoren M."/>
            <person name="Johannesson H."/>
        </authorList>
    </citation>
    <scope>NUCLEOTIDE SEQUENCE</scope>
    <source>
        <strain evidence="2">CBS 560.94</strain>
    </source>
</reference>
<feature type="region of interest" description="Disordered" evidence="1">
    <location>
        <begin position="145"/>
        <end position="164"/>
    </location>
</feature>
<feature type="compositionally biased region" description="Low complexity" evidence="1">
    <location>
        <begin position="487"/>
        <end position="507"/>
    </location>
</feature>